<evidence type="ECO:0000259" key="2">
    <source>
        <dbReference type="Pfam" id="PF25583"/>
    </source>
</evidence>
<dbReference type="AlphaFoldDB" id="A0A9D1DCK7"/>
<dbReference type="Pfam" id="PF25583">
    <property type="entry name" value="WCX"/>
    <property type="match status" value="1"/>
</dbReference>
<accession>A0A9D1DCK7</accession>
<evidence type="ECO:0000313" key="4">
    <source>
        <dbReference type="Proteomes" id="UP000886749"/>
    </source>
</evidence>
<evidence type="ECO:0000313" key="3">
    <source>
        <dbReference type="EMBL" id="HIR41086.1"/>
    </source>
</evidence>
<reference evidence="3" key="2">
    <citation type="journal article" date="2021" name="PeerJ">
        <title>Extensive microbial diversity within the chicken gut microbiome revealed by metagenomics and culture.</title>
        <authorList>
            <person name="Gilroy R."/>
            <person name="Ravi A."/>
            <person name="Getino M."/>
            <person name="Pursley I."/>
            <person name="Horton D.L."/>
            <person name="Alikhan N.F."/>
            <person name="Baker D."/>
            <person name="Gharbi K."/>
            <person name="Hall N."/>
            <person name="Watson M."/>
            <person name="Adriaenssens E.M."/>
            <person name="Foster-Nyarko E."/>
            <person name="Jarju S."/>
            <person name="Secka A."/>
            <person name="Antonio M."/>
            <person name="Oren A."/>
            <person name="Chaudhuri R.R."/>
            <person name="La Ragione R."/>
            <person name="Hildebrand F."/>
            <person name="Pallen M.J."/>
        </authorList>
    </citation>
    <scope>NUCLEOTIDE SEQUENCE</scope>
    <source>
        <strain evidence="3">CHK184-25365</strain>
    </source>
</reference>
<sequence>MYAAQSKKLLILDILEILRKYSDEDHRLSQKEIIQYLKTEYGMTADRKAVKRNLTDLMEFGMEIECSEAKRMVKNPKTGELEETILQTGYYLVREFSDSELRLLIDSLLFAKNIPHRQRQQLIEKLEKLSSRYFKSRVKHITTLPDTMPQNKQLFYTIEVLDKAISTKRQVSFTYNRYGMDKKLHPQKTAAGNLRNYVVNPYQIAAVNGRYYLICNHQKFSNVSNYRLDRITDIQLLPTPIKPMEQVQGLEHGLDLPKHMAEHIYMFAGPSETVTFRLKKSLVGDVIDWFGQEVEFSQETETEVTARVHVNLEAMRRWALQYALYVRVLSPKSLVKEMQQDLCTAMAQYGMPIPSKEDK</sequence>
<feature type="domain" description="WCX" evidence="2">
    <location>
        <begin position="272"/>
        <end position="342"/>
    </location>
</feature>
<organism evidence="3 4">
    <name type="scientific">Candidatus Egerieicola pullicola</name>
    <dbReference type="NCBI Taxonomy" id="2840775"/>
    <lineage>
        <taxon>Bacteria</taxon>
        <taxon>Bacillati</taxon>
        <taxon>Bacillota</taxon>
        <taxon>Clostridia</taxon>
        <taxon>Eubacteriales</taxon>
        <taxon>Oscillospiraceae</taxon>
        <taxon>Oscillospiraceae incertae sedis</taxon>
        <taxon>Candidatus Egerieicola</taxon>
    </lineage>
</organism>
<dbReference type="Proteomes" id="UP000886749">
    <property type="component" value="Unassembled WGS sequence"/>
</dbReference>
<dbReference type="Pfam" id="PF13280">
    <property type="entry name" value="WYL"/>
    <property type="match status" value="1"/>
</dbReference>
<feature type="domain" description="WYL" evidence="1">
    <location>
        <begin position="158"/>
        <end position="235"/>
    </location>
</feature>
<name>A0A9D1DCK7_9FIRM</name>
<dbReference type="PANTHER" id="PTHR34580">
    <property type="match status" value="1"/>
</dbReference>
<evidence type="ECO:0000259" key="1">
    <source>
        <dbReference type="Pfam" id="PF13280"/>
    </source>
</evidence>
<gene>
    <name evidence="3" type="ORF">IAB36_04575</name>
</gene>
<dbReference type="EMBL" id="DVGY01000101">
    <property type="protein sequence ID" value="HIR41086.1"/>
    <property type="molecule type" value="Genomic_DNA"/>
</dbReference>
<dbReference type="InterPro" id="IPR051534">
    <property type="entry name" value="CBASS_pafABC_assoc_protein"/>
</dbReference>
<proteinExistence type="predicted"/>
<protein>
    <submittedName>
        <fullName evidence="3">WYL domain-containing protein</fullName>
    </submittedName>
</protein>
<dbReference type="PANTHER" id="PTHR34580:SF1">
    <property type="entry name" value="PROTEIN PAFC"/>
    <property type="match status" value="1"/>
</dbReference>
<dbReference type="PROSITE" id="PS52050">
    <property type="entry name" value="WYL"/>
    <property type="match status" value="1"/>
</dbReference>
<reference evidence="3" key="1">
    <citation type="submission" date="2020-10" db="EMBL/GenBank/DDBJ databases">
        <authorList>
            <person name="Gilroy R."/>
        </authorList>
    </citation>
    <scope>NUCLEOTIDE SEQUENCE</scope>
    <source>
        <strain evidence="3">CHK184-25365</strain>
    </source>
</reference>
<dbReference type="InterPro" id="IPR057727">
    <property type="entry name" value="WCX_dom"/>
</dbReference>
<dbReference type="InterPro" id="IPR026881">
    <property type="entry name" value="WYL_dom"/>
</dbReference>
<comment type="caution">
    <text evidence="3">The sequence shown here is derived from an EMBL/GenBank/DDBJ whole genome shotgun (WGS) entry which is preliminary data.</text>
</comment>